<comment type="similarity">
    <text evidence="2 7 8">Belongs to the peptidase C12 family.</text>
</comment>
<dbReference type="Pfam" id="PF01088">
    <property type="entry name" value="Peptidase_C12"/>
    <property type="match status" value="1"/>
</dbReference>
<feature type="active site" description="Nucleophile" evidence="7">
    <location>
        <position position="105"/>
    </location>
</feature>
<evidence type="ECO:0000256" key="3">
    <source>
        <dbReference type="ARBA" id="ARBA00022670"/>
    </source>
</evidence>
<dbReference type="AlphaFoldDB" id="A0AAD7GMQ8"/>
<dbReference type="Gene3D" id="3.40.532.10">
    <property type="entry name" value="Peptidase C12, ubiquitin carboxyl-terminal hydrolase"/>
    <property type="match status" value="1"/>
</dbReference>
<dbReference type="PROSITE" id="PS52048">
    <property type="entry name" value="UCH_DOMAIN"/>
    <property type="match status" value="1"/>
</dbReference>
<dbReference type="EMBL" id="JARKIE010000016">
    <property type="protein sequence ID" value="KAJ7701925.1"/>
    <property type="molecule type" value="Genomic_DNA"/>
</dbReference>
<keyword evidence="6 7" id="KW-0788">Thiol protease</keyword>
<feature type="site" description="Important for enzyme activity" evidence="7">
    <location>
        <position position="195"/>
    </location>
</feature>
<evidence type="ECO:0000313" key="11">
    <source>
        <dbReference type="Proteomes" id="UP001221757"/>
    </source>
</evidence>
<evidence type="ECO:0000256" key="1">
    <source>
        <dbReference type="ARBA" id="ARBA00000707"/>
    </source>
</evidence>
<protein>
    <recommendedName>
        <fullName evidence="8">Ubiquitin carboxyl-terminal hydrolase</fullName>
        <ecNumber evidence="8">3.4.19.12</ecNumber>
    </recommendedName>
</protein>
<evidence type="ECO:0000256" key="4">
    <source>
        <dbReference type="ARBA" id="ARBA00022786"/>
    </source>
</evidence>
<sequence length="244" mass="26283">MAQKIHFIPLESDPSIFTGLIHALGVRRLEFQDVLSLELADLVPTGSLALPGPIYALILVFPVTETYEAELAAAKSRAHLEGTQYAGRGPEEPVIWFQQTIHNACGLYAILHAASNLEPEFIDPESPLGDLLGACIDFDPTGRAAALEASATIAAAHLQAATQGATPVPNAEDEVNFHYVCFVKSPLNGHLYEMDGDRNGPVDHDASLEGDRDLLSGGLKLVKSYLQNGNPQYQLMALVPRCDN</sequence>
<evidence type="ECO:0000256" key="5">
    <source>
        <dbReference type="ARBA" id="ARBA00022801"/>
    </source>
</evidence>
<dbReference type="Proteomes" id="UP001221757">
    <property type="component" value="Unassembled WGS sequence"/>
</dbReference>
<dbReference type="PRINTS" id="PR00707">
    <property type="entry name" value="UBCTHYDRLASE"/>
</dbReference>
<reference evidence="10" key="1">
    <citation type="submission" date="2023-03" db="EMBL/GenBank/DDBJ databases">
        <title>Massive genome expansion in bonnet fungi (Mycena s.s.) driven by repeated elements and novel gene families across ecological guilds.</title>
        <authorList>
            <consortium name="Lawrence Berkeley National Laboratory"/>
            <person name="Harder C.B."/>
            <person name="Miyauchi S."/>
            <person name="Viragh M."/>
            <person name="Kuo A."/>
            <person name="Thoen E."/>
            <person name="Andreopoulos B."/>
            <person name="Lu D."/>
            <person name="Skrede I."/>
            <person name="Drula E."/>
            <person name="Henrissat B."/>
            <person name="Morin E."/>
            <person name="Kohler A."/>
            <person name="Barry K."/>
            <person name="LaButti K."/>
            <person name="Morin E."/>
            <person name="Salamov A."/>
            <person name="Lipzen A."/>
            <person name="Mereny Z."/>
            <person name="Hegedus B."/>
            <person name="Baldrian P."/>
            <person name="Stursova M."/>
            <person name="Weitz H."/>
            <person name="Taylor A."/>
            <person name="Grigoriev I.V."/>
            <person name="Nagy L.G."/>
            <person name="Martin F."/>
            <person name="Kauserud H."/>
        </authorList>
    </citation>
    <scope>NUCLEOTIDE SEQUENCE</scope>
    <source>
        <strain evidence="10">CBHHK067</strain>
    </source>
</reference>
<dbReference type="GO" id="GO:0005737">
    <property type="term" value="C:cytoplasm"/>
    <property type="evidence" value="ECO:0007669"/>
    <property type="project" value="TreeGrafter"/>
</dbReference>
<dbReference type="InterPro" id="IPR036959">
    <property type="entry name" value="Peptidase_C12_UCH_sf"/>
</dbReference>
<dbReference type="EC" id="3.4.19.12" evidence="8"/>
<dbReference type="SUPFAM" id="SSF54001">
    <property type="entry name" value="Cysteine proteinases"/>
    <property type="match status" value="1"/>
</dbReference>
<feature type="site" description="Transition state stabilizer" evidence="7">
    <location>
        <position position="99"/>
    </location>
</feature>
<feature type="domain" description="UCH catalytic" evidence="9">
    <location>
        <begin position="6"/>
        <end position="240"/>
    </location>
</feature>
<keyword evidence="5 7" id="KW-0378">Hydrolase</keyword>
<evidence type="ECO:0000256" key="8">
    <source>
        <dbReference type="RuleBase" id="RU361215"/>
    </source>
</evidence>
<keyword evidence="3 7" id="KW-0645">Protease</keyword>
<evidence type="ECO:0000259" key="9">
    <source>
        <dbReference type="PROSITE" id="PS52048"/>
    </source>
</evidence>
<evidence type="ECO:0000256" key="7">
    <source>
        <dbReference type="PROSITE-ProRule" id="PRU01393"/>
    </source>
</evidence>
<dbReference type="GO" id="GO:0004843">
    <property type="term" value="F:cysteine-type deubiquitinase activity"/>
    <property type="evidence" value="ECO:0007669"/>
    <property type="project" value="UniProtKB-UniRule"/>
</dbReference>
<dbReference type="PANTHER" id="PTHR10589:SF17">
    <property type="entry name" value="UBIQUITIN CARBOXYL-TERMINAL HYDROLASE"/>
    <property type="match status" value="1"/>
</dbReference>
<proteinExistence type="inferred from homology"/>
<feature type="active site" description="Proton donor" evidence="7">
    <location>
        <position position="178"/>
    </location>
</feature>
<dbReference type="InterPro" id="IPR038765">
    <property type="entry name" value="Papain-like_cys_pep_sf"/>
</dbReference>
<name>A0AAD7GMQ8_MYCRO</name>
<dbReference type="GO" id="GO:0016579">
    <property type="term" value="P:protein deubiquitination"/>
    <property type="evidence" value="ECO:0007669"/>
    <property type="project" value="TreeGrafter"/>
</dbReference>
<organism evidence="10 11">
    <name type="scientific">Mycena rosella</name>
    <name type="common">Pink bonnet</name>
    <name type="synonym">Agaricus rosellus</name>
    <dbReference type="NCBI Taxonomy" id="1033263"/>
    <lineage>
        <taxon>Eukaryota</taxon>
        <taxon>Fungi</taxon>
        <taxon>Dikarya</taxon>
        <taxon>Basidiomycota</taxon>
        <taxon>Agaricomycotina</taxon>
        <taxon>Agaricomycetes</taxon>
        <taxon>Agaricomycetidae</taxon>
        <taxon>Agaricales</taxon>
        <taxon>Marasmiineae</taxon>
        <taxon>Mycenaceae</taxon>
        <taxon>Mycena</taxon>
    </lineage>
</organism>
<evidence type="ECO:0000313" key="10">
    <source>
        <dbReference type="EMBL" id="KAJ7701925.1"/>
    </source>
</evidence>
<dbReference type="GO" id="GO:0006511">
    <property type="term" value="P:ubiquitin-dependent protein catabolic process"/>
    <property type="evidence" value="ECO:0007669"/>
    <property type="project" value="UniProtKB-UniRule"/>
</dbReference>
<evidence type="ECO:0000256" key="2">
    <source>
        <dbReference type="ARBA" id="ARBA00009326"/>
    </source>
</evidence>
<comment type="catalytic activity">
    <reaction evidence="1 7 8">
        <text>Thiol-dependent hydrolysis of ester, thioester, amide, peptide and isopeptide bonds formed by the C-terminal Gly of ubiquitin (a 76-residue protein attached to proteins as an intracellular targeting signal).</text>
        <dbReference type="EC" id="3.4.19.12"/>
    </reaction>
</comment>
<gene>
    <name evidence="10" type="ORF">B0H17DRAFT_1045124</name>
</gene>
<keyword evidence="11" id="KW-1185">Reference proteome</keyword>
<accession>A0AAD7GMQ8</accession>
<comment type="caution">
    <text evidence="10">The sequence shown here is derived from an EMBL/GenBank/DDBJ whole genome shotgun (WGS) entry which is preliminary data.</text>
</comment>
<evidence type="ECO:0000256" key="6">
    <source>
        <dbReference type="ARBA" id="ARBA00022807"/>
    </source>
</evidence>
<keyword evidence="4 7" id="KW-0833">Ubl conjugation pathway</keyword>
<dbReference type="PANTHER" id="PTHR10589">
    <property type="entry name" value="UBIQUITIN CARBOXYL-TERMINAL HYDROLASE"/>
    <property type="match status" value="1"/>
</dbReference>
<dbReference type="InterPro" id="IPR001578">
    <property type="entry name" value="Peptidase_C12_UCH"/>
</dbReference>